<sequence length="85" mass="9413">MAAWSERCSLILLALEVWSTSLGKIVGEILDEKGAQKSVWYLKQERIRHPSIVVSSTSVCSSQLLQSTIPVDSPCRYSALYSVPD</sequence>
<comment type="caution">
    <text evidence="2">The sequence shown here is derived from an EMBL/GenBank/DDBJ whole genome shotgun (WGS) entry which is preliminary data.</text>
</comment>
<feature type="chain" id="PRO_5001490002" description="Secreted protein" evidence="1">
    <location>
        <begin position="24"/>
        <end position="85"/>
    </location>
</feature>
<protein>
    <recommendedName>
        <fullName evidence="4">Secreted protein</fullName>
    </recommendedName>
</protein>
<keyword evidence="3" id="KW-1185">Reference proteome</keyword>
<evidence type="ECO:0000256" key="1">
    <source>
        <dbReference type="SAM" id="SignalP"/>
    </source>
</evidence>
<feature type="signal peptide" evidence="1">
    <location>
        <begin position="1"/>
        <end position="23"/>
    </location>
</feature>
<evidence type="ECO:0000313" key="3">
    <source>
        <dbReference type="Proteomes" id="UP000024635"/>
    </source>
</evidence>
<dbReference type="AlphaFoldDB" id="A0A016STG8"/>
<reference evidence="3" key="1">
    <citation type="journal article" date="2015" name="Nat. Genet.">
        <title>The genome and transcriptome of the zoonotic hookworm Ancylostoma ceylanicum identify infection-specific gene families.</title>
        <authorList>
            <person name="Schwarz E.M."/>
            <person name="Hu Y."/>
            <person name="Antoshechkin I."/>
            <person name="Miller M.M."/>
            <person name="Sternberg P.W."/>
            <person name="Aroian R.V."/>
        </authorList>
    </citation>
    <scope>NUCLEOTIDE SEQUENCE</scope>
    <source>
        <strain evidence="3">HY135</strain>
    </source>
</reference>
<organism evidence="2 3">
    <name type="scientific">Ancylostoma ceylanicum</name>
    <dbReference type="NCBI Taxonomy" id="53326"/>
    <lineage>
        <taxon>Eukaryota</taxon>
        <taxon>Metazoa</taxon>
        <taxon>Ecdysozoa</taxon>
        <taxon>Nematoda</taxon>
        <taxon>Chromadorea</taxon>
        <taxon>Rhabditida</taxon>
        <taxon>Rhabditina</taxon>
        <taxon>Rhabditomorpha</taxon>
        <taxon>Strongyloidea</taxon>
        <taxon>Ancylostomatidae</taxon>
        <taxon>Ancylostomatinae</taxon>
        <taxon>Ancylostoma</taxon>
    </lineage>
</organism>
<dbReference type="Proteomes" id="UP000024635">
    <property type="component" value="Unassembled WGS sequence"/>
</dbReference>
<evidence type="ECO:0000313" key="2">
    <source>
        <dbReference type="EMBL" id="EYB93662.1"/>
    </source>
</evidence>
<proteinExistence type="predicted"/>
<evidence type="ECO:0008006" key="4">
    <source>
        <dbReference type="Google" id="ProtNLM"/>
    </source>
</evidence>
<gene>
    <name evidence="2" type="primary">Acey_s0180.g816</name>
    <name evidence="2" type="ORF">Y032_0180g816</name>
</gene>
<accession>A0A016STG8</accession>
<keyword evidence="1" id="KW-0732">Signal</keyword>
<dbReference type="EMBL" id="JARK01001516">
    <property type="protein sequence ID" value="EYB93662.1"/>
    <property type="molecule type" value="Genomic_DNA"/>
</dbReference>
<name>A0A016STG8_9BILA</name>